<proteinExistence type="predicted"/>
<keyword evidence="1" id="KW-1133">Transmembrane helix</keyword>
<dbReference type="Proteomes" id="UP000078227">
    <property type="component" value="Chromosome"/>
</dbReference>
<keyword evidence="1" id="KW-0472">Membrane</keyword>
<gene>
    <name evidence="2" type="ORF">AWR26_04230</name>
</gene>
<name>A0ABM6BST6_9ENTR</name>
<feature type="transmembrane region" description="Helical" evidence="1">
    <location>
        <begin position="52"/>
        <end position="73"/>
    </location>
</feature>
<accession>A0ABM6BST6</accession>
<evidence type="ECO:0000313" key="3">
    <source>
        <dbReference type="Proteomes" id="UP000078227"/>
    </source>
</evidence>
<organism evidence="2 3">
    <name type="scientific">Kosakonia oryzae</name>
    <dbReference type="NCBI Taxonomy" id="497725"/>
    <lineage>
        <taxon>Bacteria</taxon>
        <taxon>Pseudomonadati</taxon>
        <taxon>Pseudomonadota</taxon>
        <taxon>Gammaproteobacteria</taxon>
        <taxon>Enterobacterales</taxon>
        <taxon>Enterobacteriaceae</taxon>
        <taxon>Kosakonia</taxon>
    </lineage>
</organism>
<keyword evidence="3" id="KW-1185">Reference proteome</keyword>
<dbReference type="EMBL" id="CP014007">
    <property type="protein sequence ID" value="ANI81398.1"/>
    <property type="molecule type" value="Genomic_DNA"/>
</dbReference>
<sequence>MDNILVLKAIVAAILALWAIDVLRTKRRKEHSDRAIAEANARERHDWRYFRWGLRIMQIACALYFILSAIKFIQT</sequence>
<protein>
    <recommendedName>
        <fullName evidence="4">Glycosyl transferase family 1</fullName>
    </recommendedName>
</protein>
<reference evidence="2 3" key="1">
    <citation type="submission" date="2021-03" db="EMBL/GenBank/DDBJ databases">
        <authorList>
            <person name="Li Y."/>
            <person name="Li S."/>
            <person name="Chen M."/>
            <person name="Peng G."/>
            <person name="Tan Z."/>
            <person name="An Q."/>
        </authorList>
    </citation>
    <scope>NUCLEOTIDE SEQUENCE [LARGE SCALE GENOMIC DNA]</scope>
    <source>
        <strain evidence="2 3">Ola 51</strain>
    </source>
</reference>
<dbReference type="RefSeq" id="WP_064563840.1">
    <property type="nucleotide sequence ID" value="NZ_CP014007.2"/>
</dbReference>
<evidence type="ECO:0000256" key="1">
    <source>
        <dbReference type="SAM" id="Phobius"/>
    </source>
</evidence>
<keyword evidence="1" id="KW-0812">Transmembrane</keyword>
<feature type="transmembrane region" description="Helical" evidence="1">
    <location>
        <begin position="6"/>
        <end position="24"/>
    </location>
</feature>
<evidence type="ECO:0008006" key="4">
    <source>
        <dbReference type="Google" id="ProtNLM"/>
    </source>
</evidence>
<evidence type="ECO:0000313" key="2">
    <source>
        <dbReference type="EMBL" id="ANI81398.1"/>
    </source>
</evidence>